<proteinExistence type="predicted"/>
<evidence type="ECO:0008006" key="5">
    <source>
        <dbReference type="Google" id="ProtNLM"/>
    </source>
</evidence>
<feature type="signal peptide" evidence="2">
    <location>
        <begin position="1"/>
        <end position="24"/>
    </location>
</feature>
<protein>
    <recommendedName>
        <fullName evidence="5">Ig-like domain-containing protein</fullName>
    </recommendedName>
</protein>
<keyword evidence="2" id="KW-0732">Signal</keyword>
<comment type="caution">
    <text evidence="3">The sequence shown here is derived from an EMBL/GenBank/DDBJ whole genome shotgun (WGS) entry which is preliminary data.</text>
</comment>
<dbReference type="RefSeq" id="WP_284319438.1">
    <property type="nucleotide sequence ID" value="NZ_BSOB01000005.1"/>
</dbReference>
<reference evidence="4" key="1">
    <citation type="journal article" date="2019" name="Int. J. Syst. Evol. Microbiol.">
        <title>The Global Catalogue of Microorganisms (GCM) 10K type strain sequencing project: providing services to taxonomists for standard genome sequencing and annotation.</title>
        <authorList>
            <consortium name="The Broad Institute Genomics Platform"/>
            <consortium name="The Broad Institute Genome Sequencing Center for Infectious Disease"/>
            <person name="Wu L."/>
            <person name="Ma J."/>
        </authorList>
    </citation>
    <scope>NUCLEOTIDE SEQUENCE [LARGE SCALE GENOMIC DNA]</scope>
    <source>
        <strain evidence="4">NBRC 111980</strain>
    </source>
</reference>
<feature type="chain" id="PRO_5046105437" description="Ig-like domain-containing protein" evidence="2">
    <location>
        <begin position="25"/>
        <end position="295"/>
    </location>
</feature>
<accession>A0ABQ5XJ45</accession>
<feature type="region of interest" description="Disordered" evidence="1">
    <location>
        <begin position="51"/>
        <end position="72"/>
    </location>
</feature>
<dbReference type="Proteomes" id="UP001156670">
    <property type="component" value="Unassembled WGS sequence"/>
</dbReference>
<evidence type="ECO:0000313" key="3">
    <source>
        <dbReference type="EMBL" id="GLQ91683.1"/>
    </source>
</evidence>
<name>A0ABQ5XJ45_9GAMM</name>
<evidence type="ECO:0000313" key="4">
    <source>
        <dbReference type="Proteomes" id="UP001156670"/>
    </source>
</evidence>
<evidence type="ECO:0000256" key="2">
    <source>
        <dbReference type="SAM" id="SignalP"/>
    </source>
</evidence>
<keyword evidence="4" id="KW-1185">Reference proteome</keyword>
<dbReference type="EMBL" id="BSOB01000005">
    <property type="protein sequence ID" value="GLQ91683.1"/>
    <property type="molecule type" value="Genomic_DNA"/>
</dbReference>
<gene>
    <name evidence="3" type="ORF">GCM10007901_06330</name>
</gene>
<organism evidence="3 4">
    <name type="scientific">Dyella acidisoli</name>
    <dbReference type="NCBI Taxonomy" id="1867834"/>
    <lineage>
        <taxon>Bacteria</taxon>
        <taxon>Pseudomonadati</taxon>
        <taxon>Pseudomonadota</taxon>
        <taxon>Gammaproteobacteria</taxon>
        <taxon>Lysobacterales</taxon>
        <taxon>Rhodanobacteraceae</taxon>
        <taxon>Dyella</taxon>
    </lineage>
</organism>
<feature type="compositionally biased region" description="Polar residues" evidence="1">
    <location>
        <begin position="54"/>
        <end position="72"/>
    </location>
</feature>
<evidence type="ECO:0000256" key="1">
    <source>
        <dbReference type="SAM" id="MobiDB-lite"/>
    </source>
</evidence>
<sequence>MKSSLMSAILVGGWVAIAPIASHAQSSLPPFVQFQEVSKNPDPYAGIHEVGPQPSLTPLSTRTSNGIANTPTQPVDGRFTFNPITVYIPYSESTGSSTVDWYWNETDSYFRFGCLYIVVDNISPEAQGKVTECETQGSYSVTLPWIQIGHIYTAYLQAQDTPYQENRGTPQSAVFFNPGSSVVIRAQLPVNISVSPNPATIPSGATSTTVTINWNNLDPNNQRVSWYGTNSAPPYNGQTLCLGQPASPAGATTAKVVSGQRSTLYVVPYDGCVAGTVVSSVPHPILNQVSFYTTN</sequence>